<name>A0A371EBD4_MUCPR</name>
<dbReference type="AlphaFoldDB" id="A0A371EBD4"/>
<dbReference type="Proteomes" id="UP000257109">
    <property type="component" value="Unassembled WGS sequence"/>
</dbReference>
<reference evidence="1" key="1">
    <citation type="submission" date="2018-05" db="EMBL/GenBank/DDBJ databases">
        <title>Draft genome of Mucuna pruriens seed.</title>
        <authorList>
            <person name="Nnadi N.E."/>
            <person name="Vos R."/>
            <person name="Hasami M.H."/>
            <person name="Devisetty U.K."/>
            <person name="Aguiy J.C."/>
        </authorList>
    </citation>
    <scope>NUCLEOTIDE SEQUENCE [LARGE SCALE GENOMIC DNA]</scope>
    <source>
        <strain evidence="1">JCA_2017</strain>
    </source>
</reference>
<evidence type="ECO:0000313" key="1">
    <source>
        <dbReference type="EMBL" id="RDX63325.1"/>
    </source>
</evidence>
<accession>A0A371EBD4</accession>
<proteinExistence type="predicted"/>
<sequence>MESRRQKLLKNCMSMFELTLRRGMNNIQSKQIKGVLKSPLNLEIPFGFVRNLIQGRILLKRGGE</sequence>
<keyword evidence="2" id="KW-1185">Reference proteome</keyword>
<gene>
    <name evidence="1" type="ORF">CR513_58260</name>
</gene>
<evidence type="ECO:0000313" key="2">
    <source>
        <dbReference type="Proteomes" id="UP000257109"/>
    </source>
</evidence>
<organism evidence="1 2">
    <name type="scientific">Mucuna pruriens</name>
    <name type="common">Velvet bean</name>
    <name type="synonym">Dolichos pruriens</name>
    <dbReference type="NCBI Taxonomy" id="157652"/>
    <lineage>
        <taxon>Eukaryota</taxon>
        <taxon>Viridiplantae</taxon>
        <taxon>Streptophyta</taxon>
        <taxon>Embryophyta</taxon>
        <taxon>Tracheophyta</taxon>
        <taxon>Spermatophyta</taxon>
        <taxon>Magnoliopsida</taxon>
        <taxon>eudicotyledons</taxon>
        <taxon>Gunneridae</taxon>
        <taxon>Pentapetalae</taxon>
        <taxon>rosids</taxon>
        <taxon>fabids</taxon>
        <taxon>Fabales</taxon>
        <taxon>Fabaceae</taxon>
        <taxon>Papilionoideae</taxon>
        <taxon>50 kb inversion clade</taxon>
        <taxon>NPAAA clade</taxon>
        <taxon>indigoferoid/millettioid clade</taxon>
        <taxon>Phaseoleae</taxon>
        <taxon>Mucuna</taxon>
    </lineage>
</organism>
<comment type="caution">
    <text evidence="1">The sequence shown here is derived from an EMBL/GenBank/DDBJ whole genome shotgun (WGS) entry which is preliminary data.</text>
</comment>
<dbReference type="EMBL" id="QJKJ01014964">
    <property type="protein sequence ID" value="RDX63325.1"/>
    <property type="molecule type" value="Genomic_DNA"/>
</dbReference>
<protein>
    <submittedName>
        <fullName evidence="1">Uncharacterized protein</fullName>
    </submittedName>
</protein>